<dbReference type="InterPro" id="IPR002885">
    <property type="entry name" value="PPR_rpt"/>
</dbReference>
<evidence type="ECO:0008006" key="5">
    <source>
        <dbReference type="Google" id="ProtNLM"/>
    </source>
</evidence>
<dbReference type="Proteomes" id="UP000823388">
    <property type="component" value="Chromosome 4N"/>
</dbReference>
<protein>
    <recommendedName>
        <fullName evidence="5">Pentatricopeptide repeat-containing protein</fullName>
    </recommendedName>
</protein>
<dbReference type="GO" id="GO:0003723">
    <property type="term" value="F:RNA binding"/>
    <property type="evidence" value="ECO:0007669"/>
    <property type="project" value="InterPro"/>
</dbReference>
<organism evidence="3 4">
    <name type="scientific">Panicum virgatum</name>
    <name type="common">Blackwell switchgrass</name>
    <dbReference type="NCBI Taxonomy" id="38727"/>
    <lineage>
        <taxon>Eukaryota</taxon>
        <taxon>Viridiplantae</taxon>
        <taxon>Streptophyta</taxon>
        <taxon>Embryophyta</taxon>
        <taxon>Tracheophyta</taxon>
        <taxon>Spermatophyta</taxon>
        <taxon>Magnoliopsida</taxon>
        <taxon>Liliopsida</taxon>
        <taxon>Poales</taxon>
        <taxon>Poaceae</taxon>
        <taxon>PACMAD clade</taxon>
        <taxon>Panicoideae</taxon>
        <taxon>Panicodae</taxon>
        <taxon>Paniceae</taxon>
        <taxon>Panicinae</taxon>
        <taxon>Panicum</taxon>
        <taxon>Panicum sect. Hiantes</taxon>
    </lineage>
</organism>
<dbReference type="GO" id="GO:0009451">
    <property type="term" value="P:RNA modification"/>
    <property type="evidence" value="ECO:0007669"/>
    <property type="project" value="InterPro"/>
</dbReference>
<gene>
    <name evidence="3" type="ORF">PVAP13_4NG189911</name>
</gene>
<reference evidence="3" key="1">
    <citation type="submission" date="2020-05" db="EMBL/GenBank/DDBJ databases">
        <title>WGS assembly of Panicum virgatum.</title>
        <authorList>
            <person name="Lovell J.T."/>
            <person name="Jenkins J."/>
            <person name="Shu S."/>
            <person name="Juenger T.E."/>
            <person name="Schmutz J."/>
        </authorList>
    </citation>
    <scope>NUCLEOTIDE SEQUENCE</scope>
    <source>
        <strain evidence="3">AP13</strain>
    </source>
</reference>
<evidence type="ECO:0000256" key="1">
    <source>
        <dbReference type="ARBA" id="ARBA00022737"/>
    </source>
</evidence>
<evidence type="ECO:0000313" key="4">
    <source>
        <dbReference type="Proteomes" id="UP000823388"/>
    </source>
</evidence>
<sequence length="169" mass="19154">MVQGDVAVKRQWHHGSGCCSFVTGELRVDIRLLFHTPGSSMINFYCKVGLVEAPGAVFKQMEERYIVNWNLMVARYFQDGKIDKAFDTCGRMMETNLKFDCVTLASIIVSVLSKITNRLMLTSLIWYGLAPNGEEFSRGQKVPIRKQAPCRARTSKKIMLLFVLPQSLL</sequence>
<evidence type="ECO:0000256" key="2">
    <source>
        <dbReference type="ARBA" id="ARBA00022946"/>
    </source>
</evidence>
<accession>A0A8T0TEN0</accession>
<keyword evidence="4" id="KW-1185">Reference proteome</keyword>
<proteinExistence type="predicted"/>
<evidence type="ECO:0000313" key="3">
    <source>
        <dbReference type="EMBL" id="KAG2607036.1"/>
    </source>
</evidence>
<name>A0A8T0TEN0_PANVG</name>
<dbReference type="Gene3D" id="1.25.40.10">
    <property type="entry name" value="Tetratricopeptide repeat domain"/>
    <property type="match status" value="1"/>
</dbReference>
<comment type="caution">
    <text evidence="3">The sequence shown here is derived from an EMBL/GenBank/DDBJ whole genome shotgun (WGS) entry which is preliminary data.</text>
</comment>
<dbReference type="Pfam" id="PF01535">
    <property type="entry name" value="PPR"/>
    <property type="match status" value="2"/>
</dbReference>
<dbReference type="EMBL" id="CM029044">
    <property type="protein sequence ID" value="KAG2607036.1"/>
    <property type="molecule type" value="Genomic_DNA"/>
</dbReference>
<dbReference type="NCBIfam" id="TIGR00756">
    <property type="entry name" value="PPR"/>
    <property type="match status" value="1"/>
</dbReference>
<dbReference type="InterPro" id="IPR046960">
    <property type="entry name" value="PPR_At4g14850-like_plant"/>
</dbReference>
<keyword evidence="2" id="KW-0809">Transit peptide</keyword>
<dbReference type="AlphaFoldDB" id="A0A8T0TEN0"/>
<dbReference type="EMBL" id="CM029044">
    <property type="protein sequence ID" value="KAG2607035.1"/>
    <property type="molecule type" value="Genomic_DNA"/>
</dbReference>
<dbReference type="PANTHER" id="PTHR47926">
    <property type="entry name" value="PENTATRICOPEPTIDE REPEAT-CONTAINING PROTEIN"/>
    <property type="match status" value="1"/>
</dbReference>
<dbReference type="InterPro" id="IPR011990">
    <property type="entry name" value="TPR-like_helical_dom_sf"/>
</dbReference>
<keyword evidence="1" id="KW-0677">Repeat</keyword>